<proteinExistence type="inferred from homology"/>
<evidence type="ECO:0000259" key="3">
    <source>
        <dbReference type="Pfam" id="PF02719"/>
    </source>
</evidence>
<name>A0A2T0TRP5_9SPHI</name>
<organism evidence="4 5">
    <name type="scientific">Arcticibacter pallidicorallinus</name>
    <dbReference type="NCBI Taxonomy" id="1259464"/>
    <lineage>
        <taxon>Bacteria</taxon>
        <taxon>Pseudomonadati</taxon>
        <taxon>Bacteroidota</taxon>
        <taxon>Sphingobacteriia</taxon>
        <taxon>Sphingobacteriales</taxon>
        <taxon>Sphingobacteriaceae</taxon>
        <taxon>Arcticibacter</taxon>
    </lineage>
</organism>
<accession>A0A2T0TRP5</accession>
<keyword evidence="2" id="KW-0812">Transmembrane</keyword>
<comment type="similarity">
    <text evidence="1">Belongs to the polysaccharide synthase family.</text>
</comment>
<dbReference type="RefSeq" id="WP_106295451.1">
    <property type="nucleotide sequence ID" value="NZ_PVTH01000015.1"/>
</dbReference>
<dbReference type="CDD" id="cd05237">
    <property type="entry name" value="UDP_invert_4-6DH_SDR_e"/>
    <property type="match status" value="1"/>
</dbReference>
<feature type="domain" description="Polysaccharide biosynthesis protein CapD-like" evidence="3">
    <location>
        <begin position="295"/>
        <end position="577"/>
    </location>
</feature>
<dbReference type="InterPro" id="IPR029063">
    <property type="entry name" value="SAM-dependent_MTases_sf"/>
</dbReference>
<evidence type="ECO:0000256" key="2">
    <source>
        <dbReference type="SAM" id="Phobius"/>
    </source>
</evidence>
<feature type="transmembrane region" description="Helical" evidence="2">
    <location>
        <begin position="12"/>
        <end position="36"/>
    </location>
</feature>
<dbReference type="EMBL" id="PVTH01000015">
    <property type="protein sequence ID" value="PRY48303.1"/>
    <property type="molecule type" value="Genomic_DNA"/>
</dbReference>
<feature type="transmembrane region" description="Helical" evidence="2">
    <location>
        <begin position="48"/>
        <end position="69"/>
    </location>
</feature>
<evidence type="ECO:0000313" key="4">
    <source>
        <dbReference type="EMBL" id="PRY48303.1"/>
    </source>
</evidence>
<keyword evidence="5" id="KW-1185">Reference proteome</keyword>
<dbReference type="SUPFAM" id="SSF51735">
    <property type="entry name" value="NAD(P)-binding Rossmann-fold domains"/>
    <property type="match status" value="1"/>
</dbReference>
<dbReference type="InterPro" id="IPR051203">
    <property type="entry name" value="Polysaccharide_Synthase-Rel"/>
</dbReference>
<evidence type="ECO:0000313" key="5">
    <source>
        <dbReference type="Proteomes" id="UP000238034"/>
    </source>
</evidence>
<feature type="transmembrane region" description="Helical" evidence="2">
    <location>
        <begin position="81"/>
        <end position="104"/>
    </location>
</feature>
<sequence length="635" mass="72286">MKKIFYTEKAYSRWLILMVDQLIVTWALLISFLMANRFEYQEFFTSESLWYVGLYSLIAIVVFVTMRIHTGIIRYSSTDDMFRVLMAVTLTSIFFGVTSKLLVLPKLHLIEKWLNIALIFNFFISTSLLIIFRISIKHLFEYLRKDFQLEQKKEVVLIYGSDSASILIKNALESGAESDLKVLGFVDDKQDKVNKSIERKKVYASSQIGFLKSKFSVGKLVVMENHTDVEGMHRAINICIEKDIKVVSVPPSRQWLDGRLSLNQFRALRIEDLLEREPIVLNKSNIYKELRGKRVLVTGAAGSIGSEVVRQVLSYNPKYVVLFDQAETPLHELQLELEDNFLGSLTRVFMGSIQNEKRLRQMFDLYRPEMIFHAAACKHVPMMESNPMEAVSTNVSGTRTLADLAVEYRVDKFVMISTDKAVNPTNVMGASKRIAEMYTQSLSHWQPFTKFITTRFGNVLGSNGSVVPRFKSQIEQGGPITITHPDITRYFMTIPEAVQLVLEASAIGNGGEIFIFDMGKPVRIFDLAVNMIKLAGLVPEKDIQIVCTGLRPGEKLFEELLNKEEYNIPTDNAKIKISKVIHHDFNYIRNELEELVSLASASSTNQAIVRKMKDIVPEFNSTNSLYKGSEAVILQ</sequence>
<dbReference type="OrthoDB" id="9803111at2"/>
<dbReference type="Gene3D" id="3.40.50.720">
    <property type="entry name" value="NAD(P)-binding Rossmann-like Domain"/>
    <property type="match status" value="2"/>
</dbReference>
<reference evidence="4 5" key="1">
    <citation type="submission" date="2018-03" db="EMBL/GenBank/DDBJ databases">
        <title>Genomic Encyclopedia of Type Strains, Phase III (KMG-III): the genomes of soil and plant-associated and newly described type strains.</title>
        <authorList>
            <person name="Whitman W."/>
        </authorList>
    </citation>
    <scope>NUCLEOTIDE SEQUENCE [LARGE SCALE GENOMIC DNA]</scope>
    <source>
        <strain evidence="4 5">CGMCC 1.9313</strain>
    </source>
</reference>
<keyword evidence="2" id="KW-0472">Membrane</keyword>
<dbReference type="Pfam" id="PF02719">
    <property type="entry name" value="Polysacc_synt_2"/>
    <property type="match status" value="1"/>
</dbReference>
<comment type="caution">
    <text evidence="4">The sequence shown here is derived from an EMBL/GenBank/DDBJ whole genome shotgun (WGS) entry which is preliminary data.</text>
</comment>
<gene>
    <name evidence="4" type="ORF">B0I27_1154</name>
</gene>
<feature type="transmembrane region" description="Helical" evidence="2">
    <location>
        <begin position="116"/>
        <end position="136"/>
    </location>
</feature>
<evidence type="ECO:0000256" key="1">
    <source>
        <dbReference type="ARBA" id="ARBA00007430"/>
    </source>
</evidence>
<dbReference type="SUPFAM" id="SSF53335">
    <property type="entry name" value="S-adenosyl-L-methionine-dependent methyltransferases"/>
    <property type="match status" value="1"/>
</dbReference>
<dbReference type="InterPro" id="IPR036291">
    <property type="entry name" value="NAD(P)-bd_dom_sf"/>
</dbReference>
<dbReference type="InterPro" id="IPR003869">
    <property type="entry name" value="Polysac_CapD-like"/>
</dbReference>
<dbReference type="Proteomes" id="UP000238034">
    <property type="component" value="Unassembled WGS sequence"/>
</dbReference>
<dbReference type="PANTHER" id="PTHR43318:SF1">
    <property type="entry name" value="POLYSACCHARIDE BIOSYNTHESIS PROTEIN EPSC-RELATED"/>
    <property type="match status" value="1"/>
</dbReference>
<dbReference type="AlphaFoldDB" id="A0A2T0TRP5"/>
<protein>
    <submittedName>
        <fullName evidence="4">FlaA1/EpsC-like NDP-sugar epimerase</fullName>
    </submittedName>
</protein>
<keyword evidence="2" id="KW-1133">Transmembrane helix</keyword>
<dbReference type="PANTHER" id="PTHR43318">
    <property type="entry name" value="UDP-N-ACETYLGLUCOSAMINE 4,6-DEHYDRATASE"/>
    <property type="match status" value="1"/>
</dbReference>